<dbReference type="Pfam" id="PF13855">
    <property type="entry name" value="LRR_8"/>
    <property type="match status" value="1"/>
</dbReference>
<dbReference type="InterPro" id="IPR003591">
    <property type="entry name" value="Leu-rich_rpt_typical-subtyp"/>
</dbReference>
<sequence length="1477" mass="166325">MYIQTKASDIVSFDSYALHRIQTRGFDYEGTTETQDLVFYGNADNGFPHDYFAQMLHLSRLSILHYGISSLPESLSDLKHLEMLVLRGCTSLEVVNQVRELQNLIVLSLAGASSLKELPDDFFQDLGSLEYLNLSNTHLKQLPSSFSNLHKLDVLILRACGQLERISYMEEFDQLSLLDLAGAYALKDIPDTLSSLKTLDLSVTLVDRLPSAPNINHLFLRGCSRLQTMADIDAFPELQVLDLSGASAFLGFQGENSGSDSSIIKLDLSGTQIAEVSFLSRCGKLRQLFLRSCPNIETLPSLGTQLNVIDLSGAISFKKFQDVALTDDLLYLYLSRTQIEKLPVFSMEANLIQLLLKQCEYLKELPRLKLQKLEVLDLSGAISFKEFQDEALGDGLLYLDLSRTLIQKLPMFSMEAHLVQLILRECEYLEELPQLELQKLEVLDVTGSINLKNLKEDCFQKLSCLKMLNLSATQVVQLPNLSECCLLQQIFLKNCLNVQTLPPMTTLTELEVLDLSGATGFRKFQDDSLGIKECFRELNLSETQVEQLPSLSECSNLRHILLRRCIKLETLPLLKPLTKLEVLDLSGATAFKQFHDDSLGIKEDFRELDLSGTQVQEIPSLSECYNLCKLILKGCVKLKVLPHIETLASLQVLDLSGAVSVMTFKDQSLGMKYYLQTLDLSGTQVVELPILAGCINLSQLLLRDCQKLRTLPPLDELRRLKVLDLSGAASFLTFQELSFGEECDLELLDLTGTQVADLQFLSGCPNVSQLFLRNCPNLRTLPPLELGNLRVLDLSGSASFTTFQDPSFGKDFDLQILNLSGSQIGDLQFLYGCSNLSQLFLRNCPKLMALPAFDNLRRLKVLDLSGATSFMTFQDISVGMEYDLQILDISGTQVVDLPFLSGCVNLSQLALRGCIKLQTLSCIKELTKLKLLDLSGATSFTTFQDLSFGNICDLQILDLSGTQVVELSFLSDCINLNQLLIRDCLKFQTLPHLEKLERLEVLDLSGDASFSQFQDEPLGVCYALKKLDLSGTQVQEFSFLSRCKNLCQLRLKDLSNFETLSFEGILNLEELNLSGSQIGIFPSSPSELQNIRQLFLRGCSNLTILPHSEVLKKLEVVDLSGTNISEFPAGISKWTCLKFLAILNRKYFWGFNWRDAMDVTKQLQLNLSETEHLGMTCIHITVSNTDIFYFIEKNSGLWGNRFQKFHFCLCSSEQWSKENDIYLQGKGYVFKDIYYQTSHIPQLTDEPDKFLKICGFHSFPTGIEQVLNSVELLYLKKNGFINRLSDLGVDNVKSMRECWIESCDSMESAIYGEEKEKNAVLGRYLQNLWVSKLSELKSLFRGSVDSESFACLKHLYIECCPSLVIVFSSHIQLKNLATLKIKFCDELENIFGETTSREQTLPNLKTLNLLKLPKLKTIFGGVLPLLKHLRVQGCPKLQKIPVSVNSPCVKIKGELVWWKNLKWEDESTNMDSRFTEL</sequence>
<keyword evidence="2" id="KW-0677">Repeat</keyword>
<dbReference type="SUPFAM" id="SSF52058">
    <property type="entry name" value="L domain-like"/>
    <property type="match status" value="5"/>
</dbReference>
<keyword evidence="5" id="KW-1185">Reference proteome</keyword>
<evidence type="ECO:0000313" key="4">
    <source>
        <dbReference type="EMBL" id="PIA38180.1"/>
    </source>
</evidence>
<dbReference type="PANTHER" id="PTHR47186">
    <property type="entry name" value="LEUCINE-RICH REPEAT-CONTAINING PROTEIN 57"/>
    <property type="match status" value="1"/>
</dbReference>
<dbReference type="Gene3D" id="3.80.10.10">
    <property type="entry name" value="Ribonuclease Inhibitor"/>
    <property type="match status" value="9"/>
</dbReference>
<dbReference type="Proteomes" id="UP000230069">
    <property type="component" value="Unassembled WGS sequence"/>
</dbReference>
<evidence type="ECO:0000259" key="3">
    <source>
        <dbReference type="Pfam" id="PF23247"/>
    </source>
</evidence>
<evidence type="ECO:0000256" key="1">
    <source>
        <dbReference type="ARBA" id="ARBA00022614"/>
    </source>
</evidence>
<dbReference type="InterPro" id="IPR001611">
    <property type="entry name" value="Leu-rich_rpt"/>
</dbReference>
<dbReference type="InParanoid" id="A0A2G5D3T0"/>
<proteinExistence type="predicted"/>
<dbReference type="InterPro" id="IPR057135">
    <property type="entry name" value="At4g27190-like_LRR"/>
</dbReference>
<gene>
    <name evidence="4" type="ORF">AQUCO_02800083v1</name>
</gene>
<dbReference type="PANTHER" id="PTHR47186:SF20">
    <property type="entry name" value="DISEASE RESISTANCE PROTEIN RPS5-LIKE"/>
    <property type="match status" value="1"/>
</dbReference>
<dbReference type="SMART" id="SM00369">
    <property type="entry name" value="LRR_TYP"/>
    <property type="match status" value="5"/>
</dbReference>
<accession>A0A2G5D3T0</accession>
<dbReference type="InterPro" id="IPR032675">
    <property type="entry name" value="LRR_dom_sf"/>
</dbReference>
<protein>
    <recommendedName>
        <fullName evidence="3">Disease resistance protein At4g27190-like leucine-rich repeats domain-containing protein</fullName>
    </recommendedName>
</protein>
<dbReference type="EMBL" id="KZ305045">
    <property type="protein sequence ID" value="PIA38180.1"/>
    <property type="molecule type" value="Genomic_DNA"/>
</dbReference>
<dbReference type="FunCoup" id="A0A2G5D3T0">
    <property type="interactions" value="96"/>
</dbReference>
<evidence type="ECO:0000256" key="2">
    <source>
        <dbReference type="ARBA" id="ARBA00022737"/>
    </source>
</evidence>
<feature type="domain" description="Disease resistance protein At4g27190-like leucine-rich repeats" evidence="3">
    <location>
        <begin position="1344"/>
        <end position="1446"/>
    </location>
</feature>
<keyword evidence="1" id="KW-0433">Leucine-rich repeat</keyword>
<organism evidence="4 5">
    <name type="scientific">Aquilegia coerulea</name>
    <name type="common">Rocky mountain columbine</name>
    <dbReference type="NCBI Taxonomy" id="218851"/>
    <lineage>
        <taxon>Eukaryota</taxon>
        <taxon>Viridiplantae</taxon>
        <taxon>Streptophyta</taxon>
        <taxon>Embryophyta</taxon>
        <taxon>Tracheophyta</taxon>
        <taxon>Spermatophyta</taxon>
        <taxon>Magnoliopsida</taxon>
        <taxon>Ranunculales</taxon>
        <taxon>Ranunculaceae</taxon>
        <taxon>Thalictroideae</taxon>
        <taxon>Aquilegia</taxon>
    </lineage>
</organism>
<name>A0A2G5D3T0_AQUCA</name>
<evidence type="ECO:0000313" key="5">
    <source>
        <dbReference type="Proteomes" id="UP000230069"/>
    </source>
</evidence>
<dbReference type="STRING" id="218851.A0A2G5D3T0"/>
<dbReference type="Pfam" id="PF23247">
    <property type="entry name" value="LRR_RPS2"/>
    <property type="match status" value="1"/>
</dbReference>
<dbReference type="OrthoDB" id="122245at2759"/>
<reference evidence="4 5" key="1">
    <citation type="submission" date="2017-09" db="EMBL/GenBank/DDBJ databases">
        <title>WGS assembly of Aquilegia coerulea Goldsmith.</title>
        <authorList>
            <person name="Hodges S."/>
            <person name="Kramer E."/>
            <person name="Nordborg M."/>
            <person name="Tomkins J."/>
            <person name="Borevitz J."/>
            <person name="Derieg N."/>
            <person name="Yan J."/>
            <person name="Mihaltcheva S."/>
            <person name="Hayes R.D."/>
            <person name="Rokhsar D."/>
        </authorList>
    </citation>
    <scope>NUCLEOTIDE SEQUENCE [LARGE SCALE GENOMIC DNA]</scope>
    <source>
        <strain evidence="5">cv. Goldsmith</strain>
    </source>
</reference>